<dbReference type="InterPro" id="IPR014710">
    <property type="entry name" value="RmlC-like_jellyroll"/>
</dbReference>
<evidence type="ECO:0000313" key="3">
    <source>
        <dbReference type="EMBL" id="GGB45957.1"/>
    </source>
</evidence>
<proteinExistence type="predicted"/>
<dbReference type="CDD" id="cd00093">
    <property type="entry name" value="HTH_XRE"/>
    <property type="match status" value="1"/>
</dbReference>
<dbReference type="PANTHER" id="PTHR46797">
    <property type="entry name" value="HTH-TYPE TRANSCRIPTIONAL REGULATOR"/>
    <property type="match status" value="1"/>
</dbReference>
<dbReference type="InterPro" id="IPR001387">
    <property type="entry name" value="Cro/C1-type_HTH"/>
</dbReference>
<dbReference type="PANTHER" id="PTHR46797:SF1">
    <property type="entry name" value="METHYLPHOSPHONATE SYNTHASE"/>
    <property type="match status" value="1"/>
</dbReference>
<dbReference type="InterPro" id="IPR011051">
    <property type="entry name" value="RmlC_Cupin_sf"/>
</dbReference>
<evidence type="ECO:0000256" key="1">
    <source>
        <dbReference type="ARBA" id="ARBA00023125"/>
    </source>
</evidence>
<comment type="caution">
    <text evidence="3">The sequence shown here is derived from an EMBL/GenBank/DDBJ whole genome shotgun (WGS) entry which is preliminary data.</text>
</comment>
<dbReference type="GO" id="GO:0005829">
    <property type="term" value="C:cytosol"/>
    <property type="evidence" value="ECO:0007669"/>
    <property type="project" value="TreeGrafter"/>
</dbReference>
<dbReference type="EMBL" id="BMGC01000046">
    <property type="protein sequence ID" value="GGB45957.1"/>
    <property type="molecule type" value="Genomic_DNA"/>
</dbReference>
<dbReference type="SUPFAM" id="SSF47413">
    <property type="entry name" value="lambda repressor-like DNA-binding domains"/>
    <property type="match status" value="1"/>
</dbReference>
<dbReference type="CDD" id="cd02209">
    <property type="entry name" value="cupin_XRE_C"/>
    <property type="match status" value="1"/>
</dbReference>
<dbReference type="InterPro" id="IPR013096">
    <property type="entry name" value="Cupin_2"/>
</dbReference>
<dbReference type="InterPro" id="IPR050807">
    <property type="entry name" value="TransReg_Diox_bact_type"/>
</dbReference>
<feature type="domain" description="HTH cro/C1-type" evidence="2">
    <location>
        <begin position="10"/>
        <end position="64"/>
    </location>
</feature>
<dbReference type="Pfam" id="PF07883">
    <property type="entry name" value="Cupin_2"/>
    <property type="match status" value="1"/>
</dbReference>
<keyword evidence="4" id="KW-1185">Reference proteome</keyword>
<dbReference type="Pfam" id="PF01381">
    <property type="entry name" value="HTH_3"/>
    <property type="match status" value="1"/>
</dbReference>
<evidence type="ECO:0000259" key="2">
    <source>
        <dbReference type="PROSITE" id="PS50943"/>
    </source>
</evidence>
<accession>A0A916X148</accession>
<dbReference type="Gene3D" id="2.60.120.10">
    <property type="entry name" value="Jelly Rolls"/>
    <property type="match status" value="1"/>
</dbReference>
<evidence type="ECO:0000313" key="4">
    <source>
        <dbReference type="Proteomes" id="UP000621454"/>
    </source>
</evidence>
<dbReference type="Gene3D" id="1.10.260.40">
    <property type="entry name" value="lambda repressor-like DNA-binding domains"/>
    <property type="match status" value="1"/>
</dbReference>
<keyword evidence="1 3" id="KW-0238">DNA-binding</keyword>
<organism evidence="3 4">
    <name type="scientific">Gordonia jinhuaensis</name>
    <dbReference type="NCBI Taxonomy" id="1517702"/>
    <lineage>
        <taxon>Bacteria</taxon>
        <taxon>Bacillati</taxon>
        <taxon>Actinomycetota</taxon>
        <taxon>Actinomycetes</taxon>
        <taxon>Mycobacteriales</taxon>
        <taxon>Gordoniaceae</taxon>
        <taxon>Gordonia</taxon>
    </lineage>
</organism>
<reference evidence="3" key="1">
    <citation type="journal article" date="2014" name="Int. J. Syst. Evol. Microbiol.">
        <title>Complete genome sequence of Corynebacterium casei LMG S-19264T (=DSM 44701T), isolated from a smear-ripened cheese.</title>
        <authorList>
            <consortium name="US DOE Joint Genome Institute (JGI-PGF)"/>
            <person name="Walter F."/>
            <person name="Albersmeier A."/>
            <person name="Kalinowski J."/>
            <person name="Ruckert C."/>
        </authorList>
    </citation>
    <scope>NUCLEOTIDE SEQUENCE</scope>
    <source>
        <strain evidence="3">CGMCC 1.12827</strain>
    </source>
</reference>
<dbReference type="GO" id="GO:0003700">
    <property type="term" value="F:DNA-binding transcription factor activity"/>
    <property type="evidence" value="ECO:0007669"/>
    <property type="project" value="TreeGrafter"/>
</dbReference>
<dbReference type="SMART" id="SM00530">
    <property type="entry name" value="HTH_XRE"/>
    <property type="match status" value="1"/>
</dbReference>
<reference evidence="3" key="2">
    <citation type="submission" date="2020-09" db="EMBL/GenBank/DDBJ databases">
        <authorList>
            <person name="Sun Q."/>
            <person name="Zhou Y."/>
        </authorList>
    </citation>
    <scope>NUCLEOTIDE SEQUENCE</scope>
    <source>
        <strain evidence="3">CGMCC 1.12827</strain>
    </source>
</reference>
<gene>
    <name evidence="3" type="ORF">GCM10011489_36690</name>
</gene>
<dbReference type="SUPFAM" id="SSF51182">
    <property type="entry name" value="RmlC-like cupins"/>
    <property type="match status" value="1"/>
</dbReference>
<sequence>MDLDAIGAKIRAARERNGLTLDQLSGISSISKAHLSRLEAGERQASIATLVELADALGVRVSALLGEDDEPSELAIFPLDTPRHVARGLEIAVCSGFKGSSSIEALRVQISPHREATTAVTHRGEEWLYVLSGSLEFEYDGEAYTVAAGASVHFDAGRPHRIGASVATEVLLVSAKDRTSLSQIRH</sequence>
<dbReference type="InterPro" id="IPR010982">
    <property type="entry name" value="Lambda_DNA-bd_dom_sf"/>
</dbReference>
<name>A0A916X148_9ACTN</name>
<dbReference type="PROSITE" id="PS50943">
    <property type="entry name" value="HTH_CROC1"/>
    <property type="match status" value="1"/>
</dbReference>
<dbReference type="GO" id="GO:0003677">
    <property type="term" value="F:DNA binding"/>
    <property type="evidence" value="ECO:0007669"/>
    <property type="project" value="UniProtKB-KW"/>
</dbReference>
<dbReference type="AlphaFoldDB" id="A0A916X148"/>
<protein>
    <submittedName>
        <fullName evidence="3">DNA-binding protein</fullName>
    </submittedName>
</protein>
<dbReference type="Proteomes" id="UP000621454">
    <property type="component" value="Unassembled WGS sequence"/>
</dbReference>